<gene>
    <name evidence="2" type="ORF">GH810_13675</name>
</gene>
<name>A0A923HZA5_9FIRM</name>
<dbReference type="SUPFAM" id="SSF103190">
    <property type="entry name" value="Sensory domain-like"/>
    <property type="match status" value="1"/>
</dbReference>
<dbReference type="InterPro" id="IPR035919">
    <property type="entry name" value="EAL_sf"/>
</dbReference>
<reference evidence="2" key="1">
    <citation type="submission" date="2019-10" db="EMBL/GenBank/DDBJ databases">
        <authorList>
            <person name="Ross D.E."/>
            <person name="Gulliver D."/>
        </authorList>
    </citation>
    <scope>NUCLEOTIDE SEQUENCE</scope>
    <source>
        <strain evidence="2">DER-2019</strain>
    </source>
</reference>
<evidence type="ECO:0000259" key="1">
    <source>
        <dbReference type="PROSITE" id="PS50883"/>
    </source>
</evidence>
<keyword evidence="3" id="KW-1185">Reference proteome</keyword>
<dbReference type="InterPro" id="IPR050706">
    <property type="entry name" value="Cyclic-di-GMP_PDE-like"/>
</dbReference>
<dbReference type="InterPro" id="IPR029151">
    <property type="entry name" value="Sensor-like_sf"/>
</dbReference>
<accession>A0A923HZA5</accession>
<evidence type="ECO:0000313" key="3">
    <source>
        <dbReference type="Proteomes" id="UP000616595"/>
    </source>
</evidence>
<protein>
    <submittedName>
        <fullName evidence="2">EAL domain-containing protein</fullName>
    </submittedName>
</protein>
<evidence type="ECO:0000313" key="2">
    <source>
        <dbReference type="EMBL" id="MBC3889359.1"/>
    </source>
</evidence>
<dbReference type="CDD" id="cd18773">
    <property type="entry name" value="PDC1_HK_sensor"/>
    <property type="match status" value="1"/>
</dbReference>
<dbReference type="EMBL" id="WJBD01000018">
    <property type="protein sequence ID" value="MBC3889359.1"/>
    <property type="molecule type" value="Genomic_DNA"/>
</dbReference>
<comment type="caution">
    <text evidence="2">The sequence shown here is derived from an EMBL/GenBank/DDBJ whole genome shotgun (WGS) entry which is preliminary data.</text>
</comment>
<proteinExistence type="predicted"/>
<dbReference type="PANTHER" id="PTHR33121:SF70">
    <property type="entry name" value="SIGNALING PROTEIN YKOW"/>
    <property type="match status" value="1"/>
</dbReference>
<dbReference type="SUPFAM" id="SSF141868">
    <property type="entry name" value="EAL domain-like"/>
    <property type="match status" value="1"/>
</dbReference>
<dbReference type="Gene3D" id="3.20.20.450">
    <property type="entry name" value="EAL domain"/>
    <property type="match status" value="1"/>
</dbReference>
<dbReference type="Proteomes" id="UP000616595">
    <property type="component" value="Unassembled WGS sequence"/>
</dbReference>
<sequence length="441" mass="50288">MLGIWREELRITERENSAIEKELNISEIIQQKSLLAYFQPIMSVTGNKIIGLEGLIRGIIPGTTQIISPLLLFEAGNKEGLSKDLDRACRDKVLAAFKPFYQSDQDLLLFLNLDTSIIDEVGCSNYLNDQVNQNGINVKNIVIEINESKAKNTLALMQFVDTYKNYGFLIALDDVGAGFSNMDRIADLKPDIIKIDRAIVHKMDYIYHKQEVFKSLVNLSNKIGALIIAEGVETKQEAIQVLNLGGQLIQGFYFSKPVEEFVFSEALLEKNIDIVEEYKAFLFRELEDYNRKCLKYSQTVNRMIKSISTYDVSEFNFQLLKCIQDSVLIDCAYVLDESGIQCSETVGAKHSSICEKLVFHSAKIGVDHSIKKYYYNLIRRKQNTYVTEPYVSMATGSLCITYSKIFKHTNKKYILCVDFLEKKEPISLSNEESDFKITNNM</sequence>
<reference evidence="2" key="2">
    <citation type="submission" date="2020-10" db="EMBL/GenBank/DDBJ databases">
        <title>Comparative genomics of the Acetobacterium genus.</title>
        <authorList>
            <person name="Marshall C."/>
            <person name="May H."/>
            <person name="Norman S."/>
        </authorList>
    </citation>
    <scope>NUCLEOTIDE SEQUENCE</scope>
    <source>
        <strain evidence="2">DER-2019</strain>
    </source>
</reference>
<dbReference type="Pfam" id="PF00563">
    <property type="entry name" value="EAL"/>
    <property type="match status" value="1"/>
</dbReference>
<dbReference type="Gene3D" id="3.30.450.20">
    <property type="entry name" value="PAS domain"/>
    <property type="match status" value="1"/>
</dbReference>
<dbReference type="AlphaFoldDB" id="A0A923HZA5"/>
<feature type="domain" description="EAL" evidence="1">
    <location>
        <begin position="18"/>
        <end position="271"/>
    </location>
</feature>
<dbReference type="PANTHER" id="PTHR33121">
    <property type="entry name" value="CYCLIC DI-GMP PHOSPHODIESTERASE PDEF"/>
    <property type="match status" value="1"/>
</dbReference>
<organism evidence="2 3">
    <name type="scientific">Acetobacterium paludosum</name>
    <dbReference type="NCBI Taxonomy" id="52693"/>
    <lineage>
        <taxon>Bacteria</taxon>
        <taxon>Bacillati</taxon>
        <taxon>Bacillota</taxon>
        <taxon>Clostridia</taxon>
        <taxon>Eubacteriales</taxon>
        <taxon>Eubacteriaceae</taxon>
        <taxon>Acetobacterium</taxon>
    </lineage>
</organism>
<dbReference type="OrthoDB" id="9813903at2"/>
<dbReference type="CDD" id="cd01948">
    <property type="entry name" value="EAL"/>
    <property type="match status" value="1"/>
</dbReference>
<dbReference type="SMART" id="SM00052">
    <property type="entry name" value="EAL"/>
    <property type="match status" value="1"/>
</dbReference>
<dbReference type="GO" id="GO:0071111">
    <property type="term" value="F:cyclic-guanylate-specific phosphodiesterase activity"/>
    <property type="evidence" value="ECO:0007669"/>
    <property type="project" value="InterPro"/>
</dbReference>
<dbReference type="PROSITE" id="PS50883">
    <property type="entry name" value="EAL"/>
    <property type="match status" value="1"/>
</dbReference>
<dbReference type="InterPro" id="IPR001633">
    <property type="entry name" value="EAL_dom"/>
</dbReference>